<dbReference type="KEGG" id="hhsr:HSR6_0842"/>
<dbReference type="EMBL" id="CP016804">
    <property type="protein sequence ID" value="APE95295.1"/>
    <property type="molecule type" value="Genomic_DNA"/>
</dbReference>
<evidence type="ECO:0000313" key="4">
    <source>
        <dbReference type="Proteomes" id="UP000186165"/>
    </source>
</evidence>
<name>A0A1J1AC36_9EURY</name>
<gene>
    <name evidence="3" type="primary">arsA</name>
    <name evidence="3" type="ORF">HSR6_0842</name>
</gene>
<accession>A0A1J1AC36</accession>
<dbReference type="GeneID" id="30417362"/>
<dbReference type="PANTHER" id="PTHR10803">
    <property type="entry name" value="ARSENICAL PUMP-DRIVING ATPASE ARSENITE-TRANSLOCATING ATPASE"/>
    <property type="match status" value="1"/>
</dbReference>
<dbReference type="InterPro" id="IPR027417">
    <property type="entry name" value="P-loop_NTPase"/>
</dbReference>
<sequence length="308" mass="33586">MESLSPLVESHDLIAFTGKGGVGKTTSAAATAVHLAEQGERTLLLSTDRSPSLSDILGTDVGGEVTAVPGVENLDAIEMDFDTVAERWKEAYGEEVYAVVSSFMPVDRWVIDYFAEAPGIATQFALSYLLEFYEGDTYDRIVWDTAPAGATIGLIELEEKLYEHLGTAPKFYAKLRAAISRDTKADPSKLLDEWRELAQDCLAMVQSDRTTFLVVTNPEKLAVNETQRITAELEDRGIAVGGIVANGLLSESLCDCSFHQDRVAMQREHLAELESVYGQDPGLVSVPQFSTEVAGVESLREVGTHLFT</sequence>
<dbReference type="Proteomes" id="UP000186165">
    <property type="component" value="Chromosome"/>
</dbReference>
<dbReference type="CDD" id="cd02035">
    <property type="entry name" value="ArsA"/>
    <property type="match status" value="1"/>
</dbReference>
<dbReference type="EC" id="3.6.3.16" evidence="3"/>
<dbReference type="GO" id="GO:0016887">
    <property type="term" value="F:ATP hydrolysis activity"/>
    <property type="evidence" value="ECO:0007669"/>
    <property type="project" value="InterPro"/>
</dbReference>
<evidence type="ECO:0000256" key="1">
    <source>
        <dbReference type="ARBA" id="ARBA00011040"/>
    </source>
</evidence>
<dbReference type="Pfam" id="PF02374">
    <property type="entry name" value="ArsA_ATPase"/>
    <property type="match status" value="1"/>
</dbReference>
<dbReference type="InterPro" id="IPR025723">
    <property type="entry name" value="ArsA/GET3_ATPase-like"/>
</dbReference>
<dbReference type="InterPro" id="IPR016300">
    <property type="entry name" value="ATPase_ArsA/GET3"/>
</dbReference>
<feature type="domain" description="ArsA/GET3 Anion-transporting ATPase-like" evidence="2">
    <location>
        <begin position="13"/>
        <end position="306"/>
    </location>
</feature>
<evidence type="ECO:0000259" key="2">
    <source>
        <dbReference type="Pfam" id="PF02374"/>
    </source>
</evidence>
<organism evidence="3 4">
    <name type="scientific">Halodesulfurarchaeum formicicum</name>
    <dbReference type="NCBI Taxonomy" id="1873524"/>
    <lineage>
        <taxon>Archaea</taxon>
        <taxon>Methanobacteriati</taxon>
        <taxon>Methanobacteriota</taxon>
        <taxon>Stenosarchaea group</taxon>
        <taxon>Halobacteria</taxon>
        <taxon>Halobacteriales</taxon>
        <taxon>Halobacteriaceae</taxon>
        <taxon>Halodesulfurarchaeum</taxon>
    </lineage>
</organism>
<keyword evidence="3" id="KW-0378">Hydrolase</keyword>
<protein>
    <submittedName>
        <fullName evidence="3">Arsenite-transporting ATPase</fullName>
        <ecNumber evidence="3">3.6.3.16</ecNumber>
    </submittedName>
</protein>
<dbReference type="Gene3D" id="3.40.50.300">
    <property type="entry name" value="P-loop containing nucleotide triphosphate hydrolases"/>
    <property type="match status" value="1"/>
</dbReference>
<evidence type="ECO:0000313" key="3">
    <source>
        <dbReference type="EMBL" id="APE95295.1"/>
    </source>
</evidence>
<keyword evidence="4" id="KW-1185">Reference proteome</keyword>
<proteinExistence type="inferred from homology"/>
<dbReference type="GO" id="GO:0005524">
    <property type="term" value="F:ATP binding"/>
    <property type="evidence" value="ECO:0007669"/>
    <property type="project" value="InterPro"/>
</dbReference>
<comment type="similarity">
    <text evidence="1">Belongs to the arsA ATPase family.</text>
</comment>
<reference evidence="4" key="1">
    <citation type="submission" date="2016-08" db="EMBL/GenBank/DDBJ databases">
        <title>Discovery of first anaerobic lithoheterotrophic haloarchae widely represented in hypersaline habitats.</title>
        <authorList>
            <person name="Sorokin D.Y."/>
            <person name="Kublanov I.V."/>
            <person name="Roman P."/>
            <person name="Sinninghe Damste J.S."/>
            <person name="Golyshin P.N."/>
            <person name="Rojo D."/>
            <person name="Ciordia S."/>
            <person name="Mena Md.C."/>
            <person name="Ferrer M."/>
            <person name="Smedile F."/>
            <person name="Messina E."/>
            <person name="La Cono V."/>
            <person name="Yakimov M.M."/>
        </authorList>
    </citation>
    <scope>NUCLEOTIDE SEQUENCE [LARGE SCALE GENOMIC DNA]</scope>
    <source>
        <strain evidence="4">HSR6</strain>
    </source>
</reference>
<dbReference type="RefSeq" id="WP_071932883.1">
    <property type="nucleotide sequence ID" value="NZ_CP016804.1"/>
</dbReference>
<dbReference type="PANTHER" id="PTHR10803:SF3">
    <property type="entry name" value="ATPASE GET3"/>
    <property type="match status" value="1"/>
</dbReference>
<dbReference type="SUPFAM" id="SSF52540">
    <property type="entry name" value="P-loop containing nucleoside triphosphate hydrolases"/>
    <property type="match status" value="1"/>
</dbReference>
<dbReference type="NCBIfam" id="TIGR00345">
    <property type="entry name" value="GET3_arsA_TRC40"/>
    <property type="match status" value="1"/>
</dbReference>
<dbReference type="AlphaFoldDB" id="A0A1J1AC36"/>
<dbReference type="OrthoDB" id="46198at2157"/>